<dbReference type="Proteomes" id="UP000031982">
    <property type="component" value="Unassembled WGS sequence"/>
</dbReference>
<keyword evidence="2" id="KW-0472">Membrane</keyword>
<name>A0ABR5AYK5_BACBA</name>
<dbReference type="InterPro" id="IPR055338">
    <property type="entry name" value="YqfX-like"/>
</dbReference>
<evidence type="ECO:0000313" key="3">
    <source>
        <dbReference type="EMBL" id="KIL79695.1"/>
    </source>
</evidence>
<comment type="caution">
    <text evidence="3">The sequence shown here is derived from an EMBL/GenBank/DDBJ whole genome shotgun (WGS) entry which is preliminary data.</text>
</comment>
<dbReference type="PANTHER" id="PTHR40040">
    <property type="entry name" value="SMALL HYDROPHOBIC PROTEIN-RELATED"/>
    <property type="match status" value="1"/>
</dbReference>
<accession>A0ABR5AYK5</accession>
<evidence type="ECO:0000256" key="1">
    <source>
        <dbReference type="SAM" id="MobiDB-lite"/>
    </source>
</evidence>
<feature type="region of interest" description="Disordered" evidence="1">
    <location>
        <begin position="1"/>
        <end position="22"/>
    </location>
</feature>
<feature type="transmembrane region" description="Helical" evidence="2">
    <location>
        <begin position="91"/>
        <end position="112"/>
    </location>
</feature>
<organism evidence="3 4">
    <name type="scientific">Bacillus badius</name>
    <dbReference type="NCBI Taxonomy" id="1455"/>
    <lineage>
        <taxon>Bacteria</taxon>
        <taxon>Bacillati</taxon>
        <taxon>Bacillota</taxon>
        <taxon>Bacilli</taxon>
        <taxon>Bacillales</taxon>
        <taxon>Bacillaceae</taxon>
        <taxon>Pseudobacillus</taxon>
    </lineage>
</organism>
<feature type="compositionally biased region" description="Basic and acidic residues" evidence="1">
    <location>
        <begin position="1"/>
        <end position="10"/>
    </location>
</feature>
<sequence length="113" mass="12185">MDDNKFDRDPMPAGETGMYEETAAELTDPIPSRIDDEERIDDGEDRTTGGRGFGYAGLIVSVLALFIMPVLLGIVGIVLGFFARNRGERMLGAWAIGVGAAAVIMGLFVLPFF</sequence>
<reference evidence="3 4" key="1">
    <citation type="submission" date="2015-01" db="EMBL/GenBank/DDBJ databases">
        <title>Genome Assembly of Bacillus badius MTCC 1458.</title>
        <authorList>
            <person name="Verma A."/>
            <person name="Khatri I."/>
            <person name="Mual P."/>
            <person name="Subramanian S."/>
            <person name="Krishnamurthi S."/>
        </authorList>
    </citation>
    <scope>NUCLEOTIDE SEQUENCE [LARGE SCALE GENOMIC DNA]</scope>
    <source>
        <strain evidence="3 4">MTCC 1458</strain>
    </source>
</reference>
<proteinExistence type="predicted"/>
<gene>
    <name evidence="3" type="ORF">SD77_2149</name>
</gene>
<keyword evidence="4" id="KW-1185">Reference proteome</keyword>
<dbReference type="PANTHER" id="PTHR40040:SF1">
    <property type="entry name" value="MEMBRANE PROTEIN"/>
    <property type="match status" value="1"/>
</dbReference>
<keyword evidence="2" id="KW-0812">Transmembrane</keyword>
<evidence type="ECO:0008006" key="5">
    <source>
        <dbReference type="Google" id="ProtNLM"/>
    </source>
</evidence>
<dbReference type="EMBL" id="JXLP01000002">
    <property type="protein sequence ID" value="KIL79695.1"/>
    <property type="molecule type" value="Genomic_DNA"/>
</dbReference>
<dbReference type="RefSeq" id="WP_041097259.1">
    <property type="nucleotide sequence ID" value="NZ_JARTHD010000004.1"/>
</dbReference>
<evidence type="ECO:0000256" key="2">
    <source>
        <dbReference type="SAM" id="Phobius"/>
    </source>
</evidence>
<evidence type="ECO:0000313" key="4">
    <source>
        <dbReference type="Proteomes" id="UP000031982"/>
    </source>
</evidence>
<feature type="transmembrane region" description="Helical" evidence="2">
    <location>
        <begin position="53"/>
        <end position="79"/>
    </location>
</feature>
<keyword evidence="2" id="KW-1133">Transmembrane helix</keyword>
<protein>
    <recommendedName>
        <fullName evidence="5">DUF4190 domain-containing protein</fullName>
    </recommendedName>
</protein>